<reference evidence="1 2" key="1">
    <citation type="submission" date="2020-06" db="EMBL/GenBank/DDBJ databases">
        <title>Genome mining for natural products.</title>
        <authorList>
            <person name="Zhang B."/>
            <person name="Shi J."/>
            <person name="Ge H."/>
        </authorList>
    </citation>
    <scope>NUCLEOTIDE SEQUENCE [LARGE SCALE GENOMIC DNA]</scope>
    <source>
        <strain evidence="1 2">NA02069</strain>
    </source>
</reference>
<protein>
    <recommendedName>
        <fullName evidence="3">HEXXH motif domain-containing protein</fullName>
    </recommendedName>
</protein>
<dbReference type="SUPFAM" id="SSF48452">
    <property type="entry name" value="TPR-like"/>
    <property type="match status" value="1"/>
</dbReference>
<organism evidence="1 2">
    <name type="scientific">Streptomyces chartreusis</name>
    <dbReference type="NCBI Taxonomy" id="1969"/>
    <lineage>
        <taxon>Bacteria</taxon>
        <taxon>Bacillati</taxon>
        <taxon>Actinomycetota</taxon>
        <taxon>Actinomycetes</taxon>
        <taxon>Kitasatosporales</taxon>
        <taxon>Streptomycetaceae</taxon>
        <taxon>Streptomyces</taxon>
    </lineage>
</organism>
<dbReference type="Gene3D" id="1.25.40.10">
    <property type="entry name" value="Tetratricopeptide repeat domain"/>
    <property type="match status" value="1"/>
</dbReference>
<evidence type="ECO:0008006" key="3">
    <source>
        <dbReference type="Google" id="ProtNLM"/>
    </source>
</evidence>
<dbReference type="InterPro" id="IPR011990">
    <property type="entry name" value="TPR-like_helical_dom_sf"/>
</dbReference>
<evidence type="ECO:0000313" key="2">
    <source>
        <dbReference type="Proteomes" id="UP000509418"/>
    </source>
</evidence>
<dbReference type="AlphaFoldDB" id="A0A7H8TAV6"/>
<dbReference type="EMBL" id="CP056041">
    <property type="protein sequence ID" value="QKZ20619.1"/>
    <property type="molecule type" value="Genomic_DNA"/>
</dbReference>
<sequence length="603" mass="64742">MSAESLLPHHHLPPHSLAELAHGGGGPATVDLLRAAEHSRRLLLLRMLDDATDLGPAWDLLSAAQRRAPSIVDDLLIYPQTGMWLATALRQLRGTPQQDEPPLRAVVGHFSALAAVAALRAGLDFAIDVPARHGRVPLPTLGCAMLPTTEPWGTATVRCENEHALVEGSGATVAVPLRPEAAGPGWHPARRLAIGPPDRRLELVLDDVDPYRTYPEPTEPSPLSEEAAQQWRQLLDQAWTVLLREQPGTAEAMRGGVLSLSPTSGGERFRPRSVSSADAFGGMEASKPDDAVELAVTLVHEFQHSKLGGLLHLTPLLSDGDSDGTELWYAPWRDDPRPIAGLLQGIYAFVGVTRFWRTHRWATGTPSAMPHFEFALWREHLARAMEQIHLHPRLTPLGATLLGTLRDHCAQWLQEPVPEAPLALARLCAADHVARWRAHHLRPAEAAVEEAVRAWLGGADGPPGSLTAEPGVVPEPAVRGLDSVAILVRYRLAADDDQQTPEEPEKTAARVAGALTGDALLAAGDATAARHAFLAHISADPDHPAAWAGLGSALAAAGTDRQAAHILRHHPERARSVHMALLRATGTPPDPLRLATWLGSSPA</sequence>
<accession>A0A7H8TAV6</accession>
<dbReference type="NCBIfam" id="TIGR04267">
    <property type="entry name" value="mod_HExxH"/>
    <property type="match status" value="1"/>
</dbReference>
<evidence type="ECO:0000313" key="1">
    <source>
        <dbReference type="EMBL" id="QKZ20619.1"/>
    </source>
</evidence>
<name>A0A7H8TAV6_STRCX</name>
<keyword evidence="2" id="KW-1185">Reference proteome</keyword>
<gene>
    <name evidence="1" type="ORF">HUT05_26720</name>
</gene>
<dbReference type="Proteomes" id="UP000509418">
    <property type="component" value="Chromosome"/>
</dbReference>
<proteinExistence type="predicted"/>
<dbReference type="InterPro" id="IPR026337">
    <property type="entry name" value="AKG_HExxH"/>
</dbReference>